<dbReference type="InterPro" id="IPR011130">
    <property type="entry name" value="SecA_preprotein_X-link_dom"/>
</dbReference>
<feature type="domain" description="SecA family profile" evidence="7">
    <location>
        <begin position="1"/>
        <end position="333"/>
    </location>
</feature>
<protein>
    <recommendedName>
        <fullName evidence="1">chloroplast protein-transporting ATPase</fullName>
        <ecNumber evidence="1">7.4.2.4</ecNumber>
    </recommendedName>
</protein>
<dbReference type="SMART" id="SM00957">
    <property type="entry name" value="SecA_DEAD"/>
    <property type="match status" value="1"/>
</dbReference>
<evidence type="ECO:0000256" key="3">
    <source>
        <dbReference type="ARBA" id="ARBA00023010"/>
    </source>
</evidence>
<dbReference type="InterPro" id="IPR036670">
    <property type="entry name" value="SecA_X-link_sf"/>
</dbReference>
<evidence type="ECO:0000256" key="1">
    <source>
        <dbReference type="ARBA" id="ARBA00012047"/>
    </source>
</evidence>
<reference evidence="8" key="1">
    <citation type="submission" date="2018-02" db="EMBL/GenBank/DDBJ databases">
        <authorList>
            <person name="Cohen D.B."/>
            <person name="Kent A.D."/>
        </authorList>
    </citation>
    <scope>NUCLEOTIDE SEQUENCE</scope>
</reference>
<accession>A0A2N9GGS3</accession>
<evidence type="ECO:0000256" key="5">
    <source>
        <dbReference type="SAM" id="MobiDB-lite"/>
    </source>
</evidence>
<dbReference type="InterPro" id="IPR011115">
    <property type="entry name" value="SecA_DEAD"/>
</dbReference>
<dbReference type="GO" id="GO:0009941">
    <property type="term" value="C:chloroplast envelope"/>
    <property type="evidence" value="ECO:0007669"/>
    <property type="project" value="TreeGrafter"/>
</dbReference>
<feature type="region of interest" description="Disordered" evidence="5">
    <location>
        <begin position="295"/>
        <end position="333"/>
    </location>
</feature>
<dbReference type="EMBL" id="OIVN01002224">
    <property type="protein sequence ID" value="SPD01716.1"/>
    <property type="molecule type" value="Genomic_DNA"/>
</dbReference>
<dbReference type="GO" id="GO:0016020">
    <property type="term" value="C:membrane"/>
    <property type="evidence" value="ECO:0007669"/>
    <property type="project" value="InterPro"/>
</dbReference>
<feature type="compositionally biased region" description="Basic and acidic residues" evidence="5">
    <location>
        <begin position="302"/>
        <end position="317"/>
    </location>
</feature>
<evidence type="ECO:0000313" key="8">
    <source>
        <dbReference type="EMBL" id="SPD01716.1"/>
    </source>
</evidence>
<name>A0A2N9GGS3_FAGSY</name>
<dbReference type="GO" id="GO:0005524">
    <property type="term" value="F:ATP binding"/>
    <property type="evidence" value="ECO:0007669"/>
    <property type="project" value="InterPro"/>
</dbReference>
<dbReference type="Pfam" id="PF01043">
    <property type="entry name" value="SecA_PP_bind"/>
    <property type="match status" value="1"/>
</dbReference>
<dbReference type="PRINTS" id="PR00906">
    <property type="entry name" value="SECA"/>
</dbReference>
<dbReference type="Pfam" id="PF07517">
    <property type="entry name" value="SecA_DEAD"/>
    <property type="match status" value="2"/>
</dbReference>
<evidence type="ECO:0000256" key="2">
    <source>
        <dbReference type="ARBA" id="ARBA00022927"/>
    </source>
</evidence>
<dbReference type="InterPro" id="IPR000185">
    <property type="entry name" value="SecA"/>
</dbReference>
<keyword evidence="2" id="KW-0653">Protein transport</keyword>
<dbReference type="GO" id="GO:0017038">
    <property type="term" value="P:protein import"/>
    <property type="evidence" value="ECO:0007669"/>
    <property type="project" value="InterPro"/>
</dbReference>
<dbReference type="CDD" id="cd17928">
    <property type="entry name" value="DEXDc_SecA"/>
    <property type="match status" value="1"/>
</dbReference>
<evidence type="ECO:0000256" key="4">
    <source>
        <dbReference type="ARBA" id="ARBA00034043"/>
    </source>
</evidence>
<dbReference type="PANTHER" id="PTHR30612:SF11">
    <property type="entry name" value="PROTEIN TRANSLOCASE SUBUNIT SECA2, CHLOROPLASTIC"/>
    <property type="match status" value="1"/>
</dbReference>
<dbReference type="PROSITE" id="PS51192">
    <property type="entry name" value="HELICASE_ATP_BIND_1"/>
    <property type="match status" value="1"/>
</dbReference>
<dbReference type="GO" id="GO:0006886">
    <property type="term" value="P:intracellular protein transport"/>
    <property type="evidence" value="ECO:0007669"/>
    <property type="project" value="InterPro"/>
</dbReference>
<keyword evidence="2" id="KW-0813">Transport</keyword>
<sequence>MFPMSWPENGGWKEVEAFAVVHEAARRKLGMRHFDVQIIGRAVLHDGSIAEMKTGEGKTLVSTLAAYLNALTGEGFHGTKLHRSLFERGMTAEERRSNYRCDITYTNNSELGFDYLRDNLAGNSGQLVMRWPKPFHFAIVDEVDSVLIDEGRYPLLISGEASKDAARYPVVAKIAELLVQGVHYNVELKDNSVELTEEGIELAEMGLETNDLWDDNDPWARLVFLIVQQSTVDTSGRTFAVASVGKSEVMEKTRQVTYQSDAALFIVFPKRPAQSSMAETPHCPVLTVDTTTKPFTAAPDVTRNHEKDKRGAEKTEEVAMATKAATTQEQRPP</sequence>
<keyword evidence="3" id="KW-0811">Translocation</keyword>
<dbReference type="SUPFAM" id="SSF52540">
    <property type="entry name" value="P-loop containing nucleoside triphosphate hydrolases"/>
    <property type="match status" value="1"/>
</dbReference>
<gene>
    <name evidence="8" type="ORF">FSB_LOCUS29598</name>
</gene>
<dbReference type="Gene3D" id="3.40.50.300">
    <property type="entry name" value="P-loop containing nucleotide triphosphate hydrolases"/>
    <property type="match status" value="2"/>
</dbReference>
<dbReference type="SUPFAM" id="SSF81767">
    <property type="entry name" value="Pre-protein crosslinking domain of SecA"/>
    <property type="match status" value="1"/>
</dbReference>
<dbReference type="EC" id="7.4.2.4" evidence="1"/>
<dbReference type="PROSITE" id="PS51196">
    <property type="entry name" value="SECA_MOTOR_DEAD"/>
    <property type="match status" value="1"/>
</dbReference>
<dbReference type="SMART" id="SM00958">
    <property type="entry name" value="SecA_PP_bind"/>
    <property type="match status" value="1"/>
</dbReference>
<feature type="compositionally biased region" description="Polar residues" evidence="5">
    <location>
        <begin position="324"/>
        <end position="333"/>
    </location>
</feature>
<dbReference type="GO" id="GO:0006605">
    <property type="term" value="P:protein targeting"/>
    <property type="evidence" value="ECO:0007669"/>
    <property type="project" value="InterPro"/>
</dbReference>
<evidence type="ECO:0000259" key="6">
    <source>
        <dbReference type="PROSITE" id="PS51192"/>
    </source>
</evidence>
<dbReference type="PANTHER" id="PTHR30612">
    <property type="entry name" value="SECA INNER MEMBRANE COMPONENT OF SEC PROTEIN SECRETION SYSTEM"/>
    <property type="match status" value="1"/>
</dbReference>
<proteinExistence type="predicted"/>
<evidence type="ECO:0000259" key="7">
    <source>
        <dbReference type="PROSITE" id="PS51196"/>
    </source>
</evidence>
<dbReference type="GO" id="GO:0016464">
    <property type="term" value="F:chloroplast protein-transporting ATPase activity"/>
    <property type="evidence" value="ECO:0007669"/>
    <property type="project" value="UniProtKB-EC"/>
</dbReference>
<dbReference type="InterPro" id="IPR014001">
    <property type="entry name" value="Helicase_ATP-bd"/>
</dbReference>
<comment type="catalytic activity">
    <reaction evidence="4">
        <text>ATP + H2O + chloroplast-proteinSide 1 = ADP + phosphate + chloroplast-proteinSide 2.</text>
        <dbReference type="EC" id="7.4.2.4"/>
    </reaction>
</comment>
<feature type="domain" description="Helicase ATP-binding" evidence="6">
    <location>
        <begin position="39"/>
        <end position="159"/>
    </location>
</feature>
<organism evidence="8">
    <name type="scientific">Fagus sylvatica</name>
    <name type="common">Beechnut</name>
    <dbReference type="NCBI Taxonomy" id="28930"/>
    <lineage>
        <taxon>Eukaryota</taxon>
        <taxon>Viridiplantae</taxon>
        <taxon>Streptophyta</taxon>
        <taxon>Embryophyta</taxon>
        <taxon>Tracheophyta</taxon>
        <taxon>Spermatophyta</taxon>
        <taxon>Magnoliopsida</taxon>
        <taxon>eudicotyledons</taxon>
        <taxon>Gunneridae</taxon>
        <taxon>Pentapetalae</taxon>
        <taxon>rosids</taxon>
        <taxon>fabids</taxon>
        <taxon>Fagales</taxon>
        <taxon>Fagaceae</taxon>
        <taxon>Fagus</taxon>
    </lineage>
</organism>
<dbReference type="InterPro" id="IPR027417">
    <property type="entry name" value="P-loop_NTPase"/>
</dbReference>
<dbReference type="AlphaFoldDB" id="A0A2N9GGS3"/>
<dbReference type="InterPro" id="IPR014018">
    <property type="entry name" value="SecA_motor_DEAD"/>
</dbReference>